<proteinExistence type="predicted"/>
<protein>
    <submittedName>
        <fullName evidence="3">Cell wall-binding protein</fullName>
    </submittedName>
</protein>
<dbReference type="InterPro" id="IPR001330">
    <property type="entry name" value="Prenyltrans"/>
</dbReference>
<keyword evidence="1" id="KW-0677">Repeat</keyword>
<dbReference type="Pfam" id="PF00432">
    <property type="entry name" value="Prenyltrans"/>
    <property type="match status" value="1"/>
</dbReference>
<sequence>MNKTIKQGLGAFLVCLLLWSVLLNGLIAEAQAQTSGNQGIANRSHVDSVIKDLEKWERSFLKATFEKAAEQEIVEPTVYNWPTIGLARLERLDGLDLYLAENEKYLQQNWSSTLRKVTDLARISLAVGAAQGNPRDYGGQDLIAEIYNFTDIEAQGINGPIFALIALDSGGYDLPENAKWTREKLLSIILSKQLADGGYSLDGTGKGDVDITAMVIQALAPYYRAGQPEVKAVVDRAVAYLAQVQEADGGFKSWGAKNSESVCQTIIALCAMGIDINTDSRFIKNSNTLLKDLLKFRAEDGGFKHILEGSTNNMASEQALIALAAYVRFQDNKSSLYNYHPEKQTPSLTLPAEESDSSPSVSGILRIAGADCYATAVEIAKQNFPQGAETVILARGDVSADALPAVPLAKKYQAPLMLTPSDQLPKLVFNQIQALGAKKVLIMGGEGAISQQVSGALSQAGIEVQRVSGQDHYATAYEIAKLLGSSGQAVIVSGDYVHSFPDALSISAWAAYNGVPILYADNSAQLPKPTEQAIAELGIKQTLLIGGRAVLPQELEQILPAPKRYSGQTLYDTNAAVLSQLQPNPTKLFVATGGGFADALAGAAVAGQSNAWILLTAGASSGEDGLTDGQEQLLRSADNLIKETYVLGGAAVVSDNTLQTLKQILPSGTP</sequence>
<dbReference type="Gene3D" id="3.40.50.12090">
    <property type="match status" value="1"/>
</dbReference>
<dbReference type="Gene3D" id="1.50.10.20">
    <property type="match status" value="1"/>
</dbReference>
<dbReference type="CDD" id="cd00688">
    <property type="entry name" value="ISOPREN_C2_like"/>
    <property type="match status" value="1"/>
</dbReference>
<dbReference type="STRING" id="768704.Desmer_0595"/>
<gene>
    <name evidence="3" type="ordered locus">Desmer_0595</name>
</gene>
<dbReference type="eggNOG" id="COG2247">
    <property type="taxonomic scope" value="Bacteria"/>
</dbReference>
<organism evidence="3 4">
    <name type="scientific">Desulfosporosinus meridiei (strain ATCC BAA-275 / DSM 13257 / KCTC 12902 / NCIMB 13706 / S10)</name>
    <dbReference type="NCBI Taxonomy" id="768704"/>
    <lineage>
        <taxon>Bacteria</taxon>
        <taxon>Bacillati</taxon>
        <taxon>Bacillota</taxon>
        <taxon>Clostridia</taxon>
        <taxon>Eubacteriales</taxon>
        <taxon>Desulfitobacteriaceae</taxon>
        <taxon>Desulfosporosinus</taxon>
    </lineage>
</organism>
<dbReference type="PANTHER" id="PTHR30032:SF8">
    <property type="entry name" value="GERMINATION-SPECIFIC N-ACETYLMURAMOYL-L-ALANINE AMIDASE"/>
    <property type="match status" value="1"/>
</dbReference>
<dbReference type="AlphaFoldDB" id="J7IR18"/>
<evidence type="ECO:0000259" key="2">
    <source>
        <dbReference type="Pfam" id="PF00432"/>
    </source>
</evidence>
<dbReference type="InterPro" id="IPR008930">
    <property type="entry name" value="Terpenoid_cyclase/PrenylTrfase"/>
</dbReference>
<reference evidence="3 4" key="1">
    <citation type="journal article" date="2012" name="J. Bacteriol.">
        <title>Complete genome sequences of Desulfosporosinus orientis DSM765T, Desulfosporosinus youngiae DSM17734T, Desulfosporosinus meridiei DSM13257T, and Desulfosporosinus acidiphilus DSM22704T.</title>
        <authorList>
            <person name="Pester M."/>
            <person name="Brambilla E."/>
            <person name="Alazard D."/>
            <person name="Rattei T."/>
            <person name="Weinmaier T."/>
            <person name="Han J."/>
            <person name="Lucas S."/>
            <person name="Lapidus A."/>
            <person name="Cheng J.F."/>
            <person name="Goodwin L."/>
            <person name="Pitluck S."/>
            <person name="Peters L."/>
            <person name="Ovchinnikova G."/>
            <person name="Teshima H."/>
            <person name="Detter J.C."/>
            <person name="Han C.S."/>
            <person name="Tapia R."/>
            <person name="Land M.L."/>
            <person name="Hauser L."/>
            <person name="Kyrpides N.C."/>
            <person name="Ivanova N.N."/>
            <person name="Pagani I."/>
            <person name="Huntmann M."/>
            <person name="Wei C.L."/>
            <person name="Davenport K.W."/>
            <person name="Daligault H."/>
            <person name="Chain P.S."/>
            <person name="Chen A."/>
            <person name="Mavromatis K."/>
            <person name="Markowitz V."/>
            <person name="Szeto E."/>
            <person name="Mikhailova N."/>
            <person name="Pati A."/>
            <person name="Wagner M."/>
            <person name="Woyke T."/>
            <person name="Ollivier B."/>
            <person name="Klenk H.P."/>
            <person name="Spring S."/>
            <person name="Loy A."/>
        </authorList>
    </citation>
    <scope>NUCLEOTIDE SEQUENCE [LARGE SCALE GENOMIC DNA]</scope>
    <source>
        <strain evidence="4">ATCC BAA-275 / DSM 13257 / NCIMB 13706 / S10</strain>
    </source>
</reference>
<dbReference type="InterPro" id="IPR051922">
    <property type="entry name" value="Bact_Sporulation_Assoc"/>
</dbReference>
<dbReference type="Proteomes" id="UP000005262">
    <property type="component" value="Chromosome"/>
</dbReference>
<dbReference type="SUPFAM" id="SSF48239">
    <property type="entry name" value="Terpenoid cyclases/Protein prenyltransferases"/>
    <property type="match status" value="1"/>
</dbReference>
<accession>J7IR18</accession>
<dbReference type="PANTHER" id="PTHR30032">
    <property type="entry name" value="N-ACETYLMURAMOYL-L-ALANINE AMIDASE-RELATED"/>
    <property type="match status" value="1"/>
</dbReference>
<dbReference type="HOGENOM" id="CLU_421361_0_0_9"/>
<reference evidence="4" key="2">
    <citation type="submission" date="2012-08" db="EMBL/GenBank/DDBJ databases">
        <title>Finished genome of Desulfosporosinus meridiei DSM 13257.</title>
        <authorList>
            <person name="Huntemann M."/>
            <person name="Wei C.-L."/>
            <person name="Han J."/>
            <person name="Detter J.C."/>
            <person name="Han C."/>
            <person name="Davenport K."/>
            <person name="Daligault H."/>
            <person name="Erkkila T."/>
            <person name="Gu W."/>
            <person name="Munk A.C.C."/>
            <person name="Teshima H."/>
            <person name="Xu Y."/>
            <person name="Chain P."/>
            <person name="Tapia R."/>
            <person name="Chen A."/>
            <person name="Krypides N."/>
            <person name="Mavromatis K."/>
            <person name="Markowitz V."/>
            <person name="Szeto E."/>
            <person name="Ivanova N."/>
            <person name="Mikhailova N."/>
            <person name="Ovchinnikova G."/>
            <person name="Pagani I."/>
            <person name="Pati A."/>
            <person name="Goodwin L."/>
            <person name="Peters L."/>
            <person name="Pitluck S."/>
            <person name="Woyke T."/>
            <person name="Pester M."/>
            <person name="Spring S."/>
            <person name="Ollivier B."/>
            <person name="Rattei T."/>
            <person name="Klenk H.-P."/>
            <person name="Wagner M."/>
            <person name="Loy A."/>
        </authorList>
    </citation>
    <scope>NUCLEOTIDE SEQUENCE [LARGE SCALE GENOMIC DNA]</scope>
    <source>
        <strain evidence="4">ATCC BAA-275 / DSM 13257 / NCIMB 13706 / S10</strain>
    </source>
</reference>
<evidence type="ECO:0000256" key="1">
    <source>
        <dbReference type="ARBA" id="ARBA00022737"/>
    </source>
</evidence>
<name>J7IR18_DESMD</name>
<dbReference type="Pfam" id="PF04122">
    <property type="entry name" value="CW_binding_2"/>
    <property type="match status" value="3"/>
</dbReference>
<dbReference type="InterPro" id="IPR007253">
    <property type="entry name" value="Cell_wall-bd_2"/>
</dbReference>
<dbReference type="OrthoDB" id="3171015at2"/>
<evidence type="ECO:0000313" key="4">
    <source>
        <dbReference type="Proteomes" id="UP000005262"/>
    </source>
</evidence>
<feature type="domain" description="Prenyltransferase alpha-alpha toroid" evidence="2">
    <location>
        <begin position="67"/>
        <end position="264"/>
    </location>
</feature>
<dbReference type="EMBL" id="CP003629">
    <property type="protein sequence ID" value="AFQ42629.1"/>
    <property type="molecule type" value="Genomic_DNA"/>
</dbReference>
<dbReference type="RefSeq" id="WP_014901551.1">
    <property type="nucleotide sequence ID" value="NC_018515.1"/>
</dbReference>
<dbReference type="KEGG" id="dmi:Desmer_0595"/>
<keyword evidence="4" id="KW-1185">Reference proteome</keyword>
<dbReference type="GO" id="GO:0003824">
    <property type="term" value="F:catalytic activity"/>
    <property type="evidence" value="ECO:0007669"/>
    <property type="project" value="InterPro"/>
</dbReference>
<evidence type="ECO:0000313" key="3">
    <source>
        <dbReference type="EMBL" id="AFQ42629.1"/>
    </source>
</evidence>